<dbReference type="PROSITE" id="PS51736">
    <property type="entry name" value="RECOMBINASES_3"/>
    <property type="match status" value="1"/>
</dbReference>
<keyword evidence="1" id="KW-0229">DNA integration</keyword>
<dbReference type="Proteomes" id="UP000000492">
    <property type="component" value="Chromosome"/>
</dbReference>
<dbReference type="AlphaFoldDB" id="F8E2H2"/>
<gene>
    <name evidence="7" type="ordered locus">CRES_0255</name>
</gene>
<sequence length="82" mass="9248">MGFTDKRTEPSLPLDITEQPEVISGQKVGYARVSTGEQNLDRQVAQLKAEKVFTYFTDKRSGDHGSVRGWMRRCVMSARVIS</sequence>
<proteinExistence type="predicted"/>
<accession>F8E2H2</accession>
<feature type="domain" description="Resolvase/invertase-type recombinase catalytic" evidence="6">
    <location>
        <begin position="26"/>
        <end position="82"/>
    </location>
</feature>
<feature type="active site" description="O-(5'-phospho-DNA)-serine intermediate" evidence="4 5">
    <location>
        <position position="34"/>
    </location>
</feature>
<evidence type="ECO:0000256" key="5">
    <source>
        <dbReference type="PROSITE-ProRule" id="PRU10137"/>
    </source>
</evidence>
<evidence type="ECO:0000313" key="7">
    <source>
        <dbReference type="EMBL" id="AEI08618.1"/>
    </source>
</evidence>
<evidence type="ECO:0000256" key="2">
    <source>
        <dbReference type="ARBA" id="ARBA00023125"/>
    </source>
</evidence>
<name>F8E2H2_CORRG</name>
<dbReference type="SUPFAM" id="SSF53041">
    <property type="entry name" value="Resolvase-like"/>
    <property type="match status" value="1"/>
</dbReference>
<keyword evidence="8" id="KW-1185">Reference proteome</keyword>
<keyword evidence="3" id="KW-0233">DNA recombination</keyword>
<evidence type="ECO:0000256" key="3">
    <source>
        <dbReference type="ARBA" id="ARBA00023172"/>
    </source>
</evidence>
<reference evidence="7 8" key="1">
    <citation type="journal article" date="2012" name="BMC Genomics">
        <title>Complete genome sequence, lifestyle, and multi-drug resistance of the human pathogen Corynebacterium resistens DSM 45100 isolated from blood samples of a leukemia patient.</title>
        <authorList>
            <person name="Schroder J."/>
            <person name="Maus I."/>
            <person name="Meyer K."/>
            <person name="Wordemann S."/>
            <person name="Blom J."/>
            <person name="Jaenicke S."/>
            <person name="Schneider J."/>
            <person name="Trost E."/>
            <person name="Tauch A."/>
        </authorList>
    </citation>
    <scope>NUCLEOTIDE SEQUENCE [LARGE SCALE GENOMIC DNA]</scope>
    <source>
        <strain evidence="8">DSM 45100 / JCM 12819 / CCUG 50093 / GTC 2026 / SICGH 158</strain>
    </source>
</reference>
<keyword evidence="2" id="KW-0238">DNA-binding</keyword>
<dbReference type="Gene3D" id="3.40.50.1390">
    <property type="entry name" value="Resolvase, N-terminal catalytic domain"/>
    <property type="match status" value="1"/>
</dbReference>
<dbReference type="KEGG" id="crd:CRES_0255"/>
<dbReference type="InterPro" id="IPR006118">
    <property type="entry name" value="Recombinase_CS"/>
</dbReference>
<evidence type="ECO:0000313" key="8">
    <source>
        <dbReference type="Proteomes" id="UP000000492"/>
    </source>
</evidence>
<evidence type="ECO:0000259" key="6">
    <source>
        <dbReference type="PROSITE" id="PS51736"/>
    </source>
</evidence>
<evidence type="ECO:0000256" key="4">
    <source>
        <dbReference type="PIRSR" id="PIRSR606118-50"/>
    </source>
</evidence>
<dbReference type="GO" id="GO:0015074">
    <property type="term" value="P:DNA integration"/>
    <property type="evidence" value="ECO:0007669"/>
    <property type="project" value="UniProtKB-KW"/>
</dbReference>
<dbReference type="Pfam" id="PF00239">
    <property type="entry name" value="Resolvase"/>
    <property type="match status" value="1"/>
</dbReference>
<dbReference type="GO" id="GO:0003677">
    <property type="term" value="F:DNA binding"/>
    <property type="evidence" value="ECO:0007669"/>
    <property type="project" value="UniProtKB-KW"/>
</dbReference>
<dbReference type="EMBL" id="CP002857">
    <property type="protein sequence ID" value="AEI08618.1"/>
    <property type="molecule type" value="Genomic_DNA"/>
</dbReference>
<dbReference type="InterPro" id="IPR006119">
    <property type="entry name" value="Resolv_N"/>
</dbReference>
<dbReference type="PROSITE" id="PS00397">
    <property type="entry name" value="RECOMBINASES_1"/>
    <property type="match status" value="1"/>
</dbReference>
<protein>
    <submittedName>
        <fullName evidence="7">DNA resolvase</fullName>
    </submittedName>
</protein>
<dbReference type="GO" id="GO:0000150">
    <property type="term" value="F:DNA strand exchange activity"/>
    <property type="evidence" value="ECO:0007669"/>
    <property type="project" value="InterPro"/>
</dbReference>
<organism evidence="7 8">
    <name type="scientific">Corynebacterium resistens (strain DSM 45100 / JCM 12819 / GTC 2026 / SICGH 158)</name>
    <dbReference type="NCBI Taxonomy" id="662755"/>
    <lineage>
        <taxon>Bacteria</taxon>
        <taxon>Bacillati</taxon>
        <taxon>Actinomycetota</taxon>
        <taxon>Actinomycetes</taxon>
        <taxon>Mycobacteriales</taxon>
        <taxon>Corynebacteriaceae</taxon>
        <taxon>Corynebacterium</taxon>
    </lineage>
</organism>
<evidence type="ECO:0000256" key="1">
    <source>
        <dbReference type="ARBA" id="ARBA00022908"/>
    </source>
</evidence>
<dbReference type="HOGENOM" id="CLU_2552517_0_0_11"/>
<dbReference type="InterPro" id="IPR036162">
    <property type="entry name" value="Resolvase-like_N_sf"/>
</dbReference>